<accession>A0A061S875</accession>
<proteinExistence type="predicted"/>
<sequence>VVAHTAEPDNACHRPASNQVTAISHTGQPRTRECLQGDWWGTV</sequence>
<feature type="compositionally biased region" description="Polar residues" evidence="1">
    <location>
        <begin position="16"/>
        <end position="29"/>
    </location>
</feature>
<name>A0A061S875_9CHLO</name>
<reference evidence="2" key="1">
    <citation type="submission" date="2014-05" db="EMBL/GenBank/DDBJ databases">
        <title>The transcriptome of the halophilic microalga Tetraselmis sp. GSL018 isolated from the Great Salt Lake, Utah.</title>
        <authorList>
            <person name="Jinkerson R.E."/>
            <person name="D'Adamo S."/>
            <person name="Posewitz M.C."/>
        </authorList>
    </citation>
    <scope>NUCLEOTIDE SEQUENCE</scope>
    <source>
        <strain evidence="2">GSL018</strain>
    </source>
</reference>
<dbReference type="AlphaFoldDB" id="A0A061S875"/>
<evidence type="ECO:0000313" key="2">
    <source>
        <dbReference type="EMBL" id="JAC79075.1"/>
    </source>
</evidence>
<gene>
    <name evidence="2" type="ORF">TSPGSL018_13603</name>
</gene>
<dbReference type="EMBL" id="GBEZ01006312">
    <property type="protein sequence ID" value="JAC79075.1"/>
    <property type="molecule type" value="Transcribed_RNA"/>
</dbReference>
<organism evidence="2">
    <name type="scientific">Tetraselmis sp. GSL018</name>
    <dbReference type="NCBI Taxonomy" id="582737"/>
    <lineage>
        <taxon>Eukaryota</taxon>
        <taxon>Viridiplantae</taxon>
        <taxon>Chlorophyta</taxon>
        <taxon>core chlorophytes</taxon>
        <taxon>Chlorodendrophyceae</taxon>
        <taxon>Chlorodendrales</taxon>
        <taxon>Chlorodendraceae</taxon>
        <taxon>Tetraselmis</taxon>
    </lineage>
</organism>
<feature type="compositionally biased region" description="Basic and acidic residues" evidence="1">
    <location>
        <begin position="1"/>
        <end position="12"/>
    </location>
</feature>
<feature type="region of interest" description="Disordered" evidence="1">
    <location>
        <begin position="1"/>
        <end position="29"/>
    </location>
</feature>
<protein>
    <submittedName>
        <fullName evidence="2">Uncharacterized protein</fullName>
    </submittedName>
</protein>
<evidence type="ECO:0000256" key="1">
    <source>
        <dbReference type="SAM" id="MobiDB-lite"/>
    </source>
</evidence>
<feature type="non-terminal residue" evidence="2">
    <location>
        <position position="1"/>
    </location>
</feature>